<evidence type="ECO:0000256" key="1">
    <source>
        <dbReference type="ARBA" id="ARBA00004651"/>
    </source>
</evidence>
<feature type="transmembrane region" description="Helical" evidence="13">
    <location>
        <begin position="80"/>
        <end position="107"/>
    </location>
</feature>
<keyword evidence="7 13" id="KW-0406">Ion transport</keyword>
<feature type="transmembrane region" description="Helical" evidence="13">
    <location>
        <begin position="42"/>
        <end position="68"/>
    </location>
</feature>
<keyword evidence="10" id="KW-0325">Glycoprotein</keyword>
<evidence type="ECO:0000256" key="12">
    <source>
        <dbReference type="ARBA" id="ARBA00023303"/>
    </source>
</evidence>
<dbReference type="GO" id="GO:0005886">
    <property type="term" value="C:plasma membrane"/>
    <property type="evidence" value="ECO:0007669"/>
    <property type="project" value="UniProtKB-SubCell"/>
</dbReference>
<keyword evidence="6 13" id="KW-1133">Transmembrane helix</keyword>
<dbReference type="GO" id="GO:0072320">
    <property type="term" value="F:volume-sensitive chloride channel activity"/>
    <property type="evidence" value="ECO:0007669"/>
    <property type="project" value="TreeGrafter"/>
</dbReference>
<keyword evidence="3 13" id="KW-0813">Transport</keyword>
<keyword evidence="12 13" id="KW-0407">Ion channel</keyword>
<organism evidence="15 16">
    <name type="scientific">Malurus cyaneus samueli</name>
    <dbReference type="NCBI Taxonomy" id="2593467"/>
    <lineage>
        <taxon>Eukaryota</taxon>
        <taxon>Metazoa</taxon>
        <taxon>Chordata</taxon>
        <taxon>Craniata</taxon>
        <taxon>Vertebrata</taxon>
        <taxon>Euteleostomi</taxon>
        <taxon>Archelosauria</taxon>
        <taxon>Archosauria</taxon>
        <taxon>Dinosauria</taxon>
        <taxon>Saurischia</taxon>
        <taxon>Theropoda</taxon>
        <taxon>Coelurosauria</taxon>
        <taxon>Aves</taxon>
        <taxon>Neognathae</taxon>
        <taxon>Neoaves</taxon>
        <taxon>Telluraves</taxon>
        <taxon>Australaves</taxon>
        <taxon>Passeriformes</taxon>
        <taxon>Meliphagoidea</taxon>
        <taxon>Maluridae</taxon>
        <taxon>Malurus</taxon>
    </lineage>
</organism>
<evidence type="ECO:0000256" key="13">
    <source>
        <dbReference type="RuleBase" id="RU361114"/>
    </source>
</evidence>
<dbReference type="CDD" id="cd07912">
    <property type="entry name" value="Tweety_N"/>
    <property type="match status" value="1"/>
</dbReference>
<feature type="transmembrane region" description="Helical" evidence="13">
    <location>
        <begin position="211"/>
        <end position="232"/>
    </location>
</feature>
<reference evidence="15" key="2">
    <citation type="submission" date="2025-09" db="UniProtKB">
        <authorList>
            <consortium name="Ensembl"/>
        </authorList>
    </citation>
    <scope>IDENTIFICATION</scope>
</reference>
<feature type="transmembrane region" description="Helical" evidence="13">
    <location>
        <begin position="387"/>
        <end position="408"/>
    </location>
</feature>
<accession>A0A8C5UEE2</accession>
<keyword evidence="9 13" id="KW-0869">Chloride channel</keyword>
<evidence type="ECO:0000313" key="15">
    <source>
        <dbReference type="Ensembl" id="ENSMCSP00000020532.1"/>
    </source>
</evidence>
<dbReference type="Proteomes" id="UP000694560">
    <property type="component" value="Unplaced"/>
</dbReference>
<feature type="region of interest" description="Disordered" evidence="14">
    <location>
        <begin position="482"/>
        <end position="523"/>
    </location>
</feature>
<evidence type="ECO:0000256" key="4">
    <source>
        <dbReference type="ARBA" id="ARBA00022475"/>
    </source>
</evidence>
<evidence type="ECO:0000256" key="14">
    <source>
        <dbReference type="SAM" id="MobiDB-lite"/>
    </source>
</evidence>
<sequence length="523" mass="58602">MAGVSYSPPWWVSLLHRLPHLSLRWELTSADFRPQDASTSRWALLLLGGIALSCLALDLLFLLFYSFWLCCRHRKSEEHLNADCCCTAWCVIIATLVCSAGIAVGFYGNGETSDGIHRLTYSLRHANRTVAGVQDRVLDTSVALNQTVEPNLLVLEEMFKKQTDYLHIVQKLQSLLDDLVRQTTEIPFWKNDELSLEELAIQIDLYDWYRWLGYLGLLLFHVLICLLVLFGLIRNSRAILMGVCLLGVFALIVSWGSLGLELAVAVGSSDFCINPDAYVSKVIEENAVLSKWSIWPELLKHCLFCVEQKLSGSHKALVEMQDDVSELMRSATREHPTSKEYLTRIQEVLNTTEINLQQLTALVDCRSLHLDYVQALTGFCYDGVEGLIYLVLFSFVTALMFSSIVCSVPHTWQQKRGSDDDGEDESAAQGSRQTHDNLYRVHMPSLYSCGSSYGSETSIPAAAHTVSNAPVTEYMSQNANFQNPRCENTPLIGRESPPPSYTSSMRAKYLATNQPRPDAGSVH</sequence>
<feature type="region of interest" description="Disordered" evidence="14">
    <location>
        <begin position="413"/>
        <end position="435"/>
    </location>
</feature>
<dbReference type="GO" id="GO:0005229">
    <property type="term" value="F:intracellularly calcium-gated chloride channel activity"/>
    <property type="evidence" value="ECO:0007669"/>
    <property type="project" value="TreeGrafter"/>
</dbReference>
<proteinExistence type="inferred from homology"/>
<protein>
    <recommendedName>
        <fullName evidence="13">Protein tweety homolog</fullName>
    </recommendedName>
</protein>
<comment type="subcellular location">
    <subcellularLocation>
        <location evidence="1 13">Cell membrane</location>
        <topology evidence="1 13">Multi-pass membrane protein</topology>
    </subcellularLocation>
</comment>
<reference evidence="15" key="1">
    <citation type="submission" date="2025-08" db="UniProtKB">
        <authorList>
            <consortium name="Ensembl"/>
        </authorList>
    </citation>
    <scope>IDENTIFICATION</scope>
</reference>
<evidence type="ECO:0000256" key="3">
    <source>
        <dbReference type="ARBA" id="ARBA00022448"/>
    </source>
</evidence>
<keyword evidence="8 13" id="KW-0472">Membrane</keyword>
<keyword evidence="16" id="KW-1185">Reference proteome</keyword>
<evidence type="ECO:0000256" key="2">
    <source>
        <dbReference type="ARBA" id="ARBA00009849"/>
    </source>
</evidence>
<evidence type="ECO:0000256" key="11">
    <source>
        <dbReference type="ARBA" id="ARBA00023214"/>
    </source>
</evidence>
<dbReference type="Pfam" id="PF04906">
    <property type="entry name" value="Tweety"/>
    <property type="match status" value="1"/>
</dbReference>
<dbReference type="AlphaFoldDB" id="A0A8C5UEE2"/>
<dbReference type="InterPro" id="IPR006990">
    <property type="entry name" value="Tweety"/>
</dbReference>
<feature type="compositionally biased region" description="Polar residues" evidence="14">
    <location>
        <begin position="501"/>
        <end position="515"/>
    </location>
</feature>
<evidence type="ECO:0000256" key="10">
    <source>
        <dbReference type="ARBA" id="ARBA00023180"/>
    </source>
</evidence>
<name>A0A8C5UEE2_9PASS</name>
<evidence type="ECO:0000256" key="6">
    <source>
        <dbReference type="ARBA" id="ARBA00022989"/>
    </source>
</evidence>
<evidence type="ECO:0000256" key="5">
    <source>
        <dbReference type="ARBA" id="ARBA00022692"/>
    </source>
</evidence>
<dbReference type="GO" id="GO:0034707">
    <property type="term" value="C:chloride channel complex"/>
    <property type="evidence" value="ECO:0007669"/>
    <property type="project" value="UniProtKB-UniRule"/>
</dbReference>
<keyword evidence="4" id="KW-1003">Cell membrane</keyword>
<dbReference type="PANTHER" id="PTHR12424">
    <property type="entry name" value="TWEETY-RELATED"/>
    <property type="match status" value="1"/>
</dbReference>
<feature type="transmembrane region" description="Helical" evidence="13">
    <location>
        <begin position="239"/>
        <end position="258"/>
    </location>
</feature>
<dbReference type="Ensembl" id="ENSMCST00000021048.1">
    <property type="protein sequence ID" value="ENSMCSP00000020532.1"/>
    <property type="gene ID" value="ENSMCSG00000014374.1"/>
</dbReference>
<evidence type="ECO:0000256" key="8">
    <source>
        <dbReference type="ARBA" id="ARBA00023136"/>
    </source>
</evidence>
<dbReference type="OrthoDB" id="187568at2759"/>
<comment type="function">
    <text evidence="13">Probable chloride channel.</text>
</comment>
<comment type="similarity">
    <text evidence="2 13">Belongs to the tweety family.</text>
</comment>
<evidence type="ECO:0000256" key="9">
    <source>
        <dbReference type="ARBA" id="ARBA00023173"/>
    </source>
</evidence>
<keyword evidence="11 13" id="KW-0868">Chloride</keyword>
<keyword evidence="5 13" id="KW-0812">Transmembrane</keyword>
<dbReference type="PANTHER" id="PTHR12424:SF4">
    <property type="entry name" value="PROTEIN TWEETY HOMOLOG 3"/>
    <property type="match status" value="1"/>
</dbReference>
<evidence type="ECO:0000313" key="16">
    <source>
        <dbReference type="Proteomes" id="UP000694560"/>
    </source>
</evidence>
<evidence type="ECO:0000256" key="7">
    <source>
        <dbReference type="ARBA" id="ARBA00023065"/>
    </source>
</evidence>